<keyword evidence="3" id="KW-1185">Reference proteome</keyword>
<name>A0A1I1N089_9BACT</name>
<reference evidence="2 3" key="1">
    <citation type="submission" date="2016-10" db="EMBL/GenBank/DDBJ databases">
        <authorList>
            <person name="de Groot N.N."/>
        </authorList>
    </citation>
    <scope>NUCLEOTIDE SEQUENCE [LARGE SCALE GENOMIC DNA]</scope>
    <source>
        <strain evidence="2 3">DSM 26130</strain>
    </source>
</reference>
<organism evidence="2 3">
    <name type="scientific">Spirosoma endophyticum</name>
    <dbReference type="NCBI Taxonomy" id="662367"/>
    <lineage>
        <taxon>Bacteria</taxon>
        <taxon>Pseudomonadati</taxon>
        <taxon>Bacteroidota</taxon>
        <taxon>Cytophagia</taxon>
        <taxon>Cytophagales</taxon>
        <taxon>Cytophagaceae</taxon>
        <taxon>Spirosoma</taxon>
    </lineage>
</organism>
<evidence type="ECO:0000256" key="1">
    <source>
        <dbReference type="SAM" id="Phobius"/>
    </source>
</evidence>
<dbReference type="AlphaFoldDB" id="A0A1I1N089"/>
<feature type="transmembrane region" description="Helical" evidence="1">
    <location>
        <begin position="87"/>
        <end position="104"/>
    </location>
</feature>
<dbReference type="STRING" id="662367.SAMN05216167_102796"/>
<protein>
    <submittedName>
        <fullName evidence="2">Uncharacterized protein</fullName>
    </submittedName>
</protein>
<feature type="transmembrane region" description="Helical" evidence="1">
    <location>
        <begin position="116"/>
        <end position="137"/>
    </location>
</feature>
<feature type="transmembrane region" description="Helical" evidence="1">
    <location>
        <begin position="7"/>
        <end position="28"/>
    </location>
</feature>
<dbReference type="Proteomes" id="UP000198598">
    <property type="component" value="Unassembled WGS sequence"/>
</dbReference>
<keyword evidence="1" id="KW-1133">Transmembrane helix</keyword>
<gene>
    <name evidence="2" type="ORF">SAMN05216167_102796</name>
</gene>
<evidence type="ECO:0000313" key="3">
    <source>
        <dbReference type="Proteomes" id="UP000198598"/>
    </source>
</evidence>
<keyword evidence="1" id="KW-0472">Membrane</keyword>
<accession>A0A1I1N089</accession>
<proteinExistence type="predicted"/>
<dbReference type="EMBL" id="FOLQ01000002">
    <property type="protein sequence ID" value="SFC91114.1"/>
    <property type="molecule type" value="Genomic_DNA"/>
</dbReference>
<keyword evidence="1" id="KW-0812">Transmembrane</keyword>
<feature type="transmembrane region" description="Helical" evidence="1">
    <location>
        <begin position="34"/>
        <end position="53"/>
    </location>
</feature>
<evidence type="ECO:0000313" key="2">
    <source>
        <dbReference type="EMBL" id="SFC91114.1"/>
    </source>
</evidence>
<sequence>MMREARFATVIMMTIMLLFSAIILGNSFDYAQSVHYVPAVCYCLIAGIGLFFLSRHTWELSRITLHSGNLYQTLTDLIRLRSQHTKLMVGVWLGGMLAGSLIMFPTVARKFEDQGLAGILLSVGLPLCLVLIALGLAKITGFFTDRYLNELREQVNELEELR</sequence>